<dbReference type="AlphaFoldDB" id="A0A7W7S9R8"/>
<dbReference type="RefSeq" id="WP_184912899.1">
    <property type="nucleotide sequence ID" value="NZ_JACHJR010000001.1"/>
</dbReference>
<proteinExistence type="predicted"/>
<feature type="region of interest" description="Disordered" evidence="1">
    <location>
        <begin position="32"/>
        <end position="66"/>
    </location>
</feature>
<feature type="compositionally biased region" description="Low complexity" evidence="1">
    <location>
        <begin position="44"/>
        <end position="56"/>
    </location>
</feature>
<evidence type="ECO:0000313" key="4">
    <source>
        <dbReference type="Proteomes" id="UP000573327"/>
    </source>
</evidence>
<gene>
    <name evidence="3" type="ORF">F4556_001622</name>
</gene>
<feature type="chain" id="PRO_5039394260" evidence="2">
    <location>
        <begin position="31"/>
        <end position="66"/>
    </location>
</feature>
<organism evidence="3 4">
    <name type="scientific">Kitasatospora gansuensis</name>
    <dbReference type="NCBI Taxonomy" id="258050"/>
    <lineage>
        <taxon>Bacteria</taxon>
        <taxon>Bacillati</taxon>
        <taxon>Actinomycetota</taxon>
        <taxon>Actinomycetes</taxon>
        <taxon>Kitasatosporales</taxon>
        <taxon>Streptomycetaceae</taxon>
        <taxon>Kitasatospora</taxon>
    </lineage>
</organism>
<evidence type="ECO:0000256" key="1">
    <source>
        <dbReference type="SAM" id="MobiDB-lite"/>
    </source>
</evidence>
<dbReference type="EMBL" id="JACHJR010000001">
    <property type="protein sequence ID" value="MBB4946087.1"/>
    <property type="molecule type" value="Genomic_DNA"/>
</dbReference>
<dbReference type="Proteomes" id="UP000573327">
    <property type="component" value="Unassembled WGS sequence"/>
</dbReference>
<reference evidence="3 4" key="1">
    <citation type="submission" date="2020-08" db="EMBL/GenBank/DDBJ databases">
        <title>Sequencing the genomes of 1000 actinobacteria strains.</title>
        <authorList>
            <person name="Klenk H.-P."/>
        </authorList>
    </citation>
    <scope>NUCLEOTIDE SEQUENCE [LARGE SCALE GENOMIC DNA]</scope>
    <source>
        <strain evidence="3 4">DSM 44786</strain>
    </source>
</reference>
<keyword evidence="2" id="KW-0732">Signal</keyword>
<sequence>MLLSKRTKMAIQGILLAAVVAALPTFSSSANGHHGMITLSDGGATPAPTASPSATPRPGQDDDGWP</sequence>
<accession>A0A7W7S9R8</accession>
<feature type="signal peptide" evidence="2">
    <location>
        <begin position="1"/>
        <end position="30"/>
    </location>
</feature>
<keyword evidence="4" id="KW-1185">Reference proteome</keyword>
<name>A0A7W7S9R8_9ACTN</name>
<comment type="caution">
    <text evidence="3">The sequence shown here is derived from an EMBL/GenBank/DDBJ whole genome shotgun (WGS) entry which is preliminary data.</text>
</comment>
<evidence type="ECO:0000313" key="3">
    <source>
        <dbReference type="EMBL" id="MBB4946087.1"/>
    </source>
</evidence>
<protein>
    <submittedName>
        <fullName evidence="3">Uncharacterized protein</fullName>
    </submittedName>
</protein>
<evidence type="ECO:0000256" key="2">
    <source>
        <dbReference type="SAM" id="SignalP"/>
    </source>
</evidence>